<dbReference type="PANTHER" id="PTHR34220">
    <property type="entry name" value="SENSOR HISTIDINE KINASE YPDA"/>
    <property type="match status" value="1"/>
</dbReference>
<evidence type="ECO:0000256" key="2">
    <source>
        <dbReference type="ARBA" id="ARBA00004651"/>
    </source>
</evidence>
<dbReference type="CDD" id="cd06225">
    <property type="entry name" value="HAMP"/>
    <property type="match status" value="1"/>
</dbReference>
<dbReference type="EMBL" id="QXQB01000004">
    <property type="protein sequence ID" value="RJX38512.1"/>
    <property type="molecule type" value="Genomic_DNA"/>
</dbReference>
<comment type="subcellular location">
    <subcellularLocation>
        <location evidence="2">Cell membrane</location>
        <topology evidence="2">Multi-pass membrane protein</topology>
    </subcellularLocation>
</comment>
<evidence type="ECO:0000256" key="12">
    <source>
        <dbReference type="SAM" id="Phobius"/>
    </source>
</evidence>
<evidence type="ECO:0000313" key="16">
    <source>
        <dbReference type="Proteomes" id="UP000267798"/>
    </source>
</evidence>
<dbReference type="InterPro" id="IPR050640">
    <property type="entry name" value="Bact_2-comp_sensor_kinase"/>
</dbReference>
<dbReference type="PANTHER" id="PTHR34220:SF7">
    <property type="entry name" value="SENSOR HISTIDINE KINASE YPDA"/>
    <property type="match status" value="1"/>
</dbReference>
<proteinExistence type="predicted"/>
<dbReference type="AlphaFoldDB" id="A0A3A6PBC4"/>
<evidence type="ECO:0000256" key="9">
    <source>
        <dbReference type="ARBA" id="ARBA00022840"/>
    </source>
</evidence>
<evidence type="ECO:0000256" key="8">
    <source>
        <dbReference type="ARBA" id="ARBA00022777"/>
    </source>
</evidence>
<feature type="transmembrane region" description="Helical" evidence="12">
    <location>
        <begin position="21"/>
        <end position="38"/>
    </location>
</feature>
<feature type="domain" description="HAMP" evidence="14">
    <location>
        <begin position="335"/>
        <end position="387"/>
    </location>
</feature>
<name>A0A3A6PBC4_9BACL</name>
<dbReference type="PROSITE" id="PS50109">
    <property type="entry name" value="HIS_KIN"/>
    <property type="match status" value="1"/>
</dbReference>
<evidence type="ECO:0000256" key="4">
    <source>
        <dbReference type="ARBA" id="ARBA00022475"/>
    </source>
</evidence>
<dbReference type="EC" id="2.7.13.3" evidence="3"/>
<protein>
    <recommendedName>
        <fullName evidence="3">histidine kinase</fullName>
        <ecNumber evidence="3">2.7.13.3</ecNumber>
    </recommendedName>
</protein>
<keyword evidence="12" id="KW-1133">Transmembrane helix</keyword>
<evidence type="ECO:0000256" key="7">
    <source>
        <dbReference type="ARBA" id="ARBA00022741"/>
    </source>
</evidence>
<keyword evidence="6" id="KW-0808">Transferase</keyword>
<keyword evidence="5" id="KW-0597">Phosphoprotein</keyword>
<comment type="caution">
    <text evidence="15">The sequence shown here is derived from an EMBL/GenBank/DDBJ whole genome shotgun (WGS) entry which is preliminary data.</text>
</comment>
<dbReference type="Gene3D" id="3.30.565.10">
    <property type="entry name" value="Histidine kinase-like ATPase, C-terminal domain"/>
    <property type="match status" value="1"/>
</dbReference>
<dbReference type="OrthoDB" id="9809348at2"/>
<dbReference type="InterPro" id="IPR010559">
    <property type="entry name" value="Sig_transdc_His_kin_internal"/>
</dbReference>
<feature type="transmembrane region" description="Helical" evidence="12">
    <location>
        <begin position="314"/>
        <end position="333"/>
    </location>
</feature>
<evidence type="ECO:0000256" key="5">
    <source>
        <dbReference type="ARBA" id="ARBA00022553"/>
    </source>
</evidence>
<evidence type="ECO:0000256" key="1">
    <source>
        <dbReference type="ARBA" id="ARBA00000085"/>
    </source>
</evidence>
<evidence type="ECO:0000313" key="15">
    <source>
        <dbReference type="EMBL" id="RJX38512.1"/>
    </source>
</evidence>
<dbReference type="RefSeq" id="WP_120113319.1">
    <property type="nucleotide sequence ID" value="NZ_QXQB01000004.1"/>
</dbReference>
<comment type="catalytic activity">
    <reaction evidence="1">
        <text>ATP + protein L-histidine = ADP + protein N-phospho-L-histidine.</text>
        <dbReference type="EC" id="2.7.13.3"/>
    </reaction>
</comment>
<evidence type="ECO:0000259" key="13">
    <source>
        <dbReference type="PROSITE" id="PS50109"/>
    </source>
</evidence>
<keyword evidence="10" id="KW-0902">Two-component regulatory system</keyword>
<sequence>MKSAWEKRKRLGYMPIGYKLMLSYLVFIIILITVNGYISHTMYDKSMRNQTSANIKNTLVQIRDNVSYKTDDIIRISSTLYEDDSFIDSLRIEPTDKREINERYDKVLRPKLESASKSIGLNLRMFVYYNNSTIDEVYVNYNKPEAQYQEKVINLLKYNRIVHQPWYYSFPNEEYGVTMQWKQVEDDRGDDRISMIRRIMDLSVPTKMKEVGMMRFSVLIEELFESVYFRNLGEGAVLLVKDRTGKIIYASNQQLHDAKEASERAPITLASMAKAHPPGEFLTLQEYMPKQGWTIVAYVPLTIIKQEAERVRTYILLICLLCFVLFTFTGIFMSRYFSKRITKFVSVLNAFREGDLHKRISYRGKDEFSQIATALNGMGEDVEALINKVYLTQLQKKEAELEMLQTQINPHFLYNTLSSINRLAKFGENEKLQKMVVELAKFYRLTLNSGRTLIPVSSEVEQVNAYLDIQKVKYGRRLEVTFDVDVNVWQFETIKLILQPFVENVLKHAWSGDRIHIRIVAKLDGGDILYRVIDDGMGVRQERIAEIMSASNESETGFGIRNIHQRVQLQYGEQYGVSIFSLRGAGTSVNIRIPARKRKLFLEDLEDDQGSG</sequence>
<evidence type="ECO:0000256" key="10">
    <source>
        <dbReference type="ARBA" id="ARBA00023012"/>
    </source>
</evidence>
<gene>
    <name evidence="15" type="ORF">D3P09_17435</name>
</gene>
<dbReference type="GO" id="GO:0005886">
    <property type="term" value="C:plasma membrane"/>
    <property type="evidence" value="ECO:0007669"/>
    <property type="project" value="UniProtKB-SubCell"/>
</dbReference>
<keyword evidence="9" id="KW-0067">ATP-binding</keyword>
<keyword evidence="16" id="KW-1185">Reference proteome</keyword>
<evidence type="ECO:0000256" key="3">
    <source>
        <dbReference type="ARBA" id="ARBA00012438"/>
    </source>
</evidence>
<dbReference type="Gene3D" id="6.10.340.10">
    <property type="match status" value="1"/>
</dbReference>
<accession>A0A3A6PBC4</accession>
<reference evidence="15 16" key="1">
    <citation type="submission" date="2018-09" db="EMBL/GenBank/DDBJ databases">
        <title>Paenibacillus aracenensis nov. sp. isolated from a cave in southern Spain.</title>
        <authorList>
            <person name="Jurado V."/>
            <person name="Gutierrez-Patricio S."/>
            <person name="Gonzalez-Pimentel J.L."/>
            <person name="Miller A.Z."/>
            <person name="Laiz L."/>
            <person name="Saiz-Jimenez C."/>
        </authorList>
    </citation>
    <scope>NUCLEOTIDE SEQUENCE [LARGE SCALE GENOMIC DNA]</scope>
    <source>
        <strain evidence="15 16">JCM 19203</strain>
    </source>
</reference>
<dbReference type="InterPro" id="IPR003660">
    <property type="entry name" value="HAMP_dom"/>
</dbReference>
<dbReference type="Proteomes" id="UP000267798">
    <property type="component" value="Unassembled WGS sequence"/>
</dbReference>
<keyword evidence="7" id="KW-0547">Nucleotide-binding</keyword>
<keyword evidence="8 15" id="KW-0418">Kinase</keyword>
<dbReference type="SUPFAM" id="SSF55874">
    <property type="entry name" value="ATPase domain of HSP90 chaperone/DNA topoisomerase II/histidine kinase"/>
    <property type="match status" value="1"/>
</dbReference>
<dbReference type="GO" id="GO:0005524">
    <property type="term" value="F:ATP binding"/>
    <property type="evidence" value="ECO:0007669"/>
    <property type="project" value="UniProtKB-KW"/>
</dbReference>
<dbReference type="Pfam" id="PF06580">
    <property type="entry name" value="His_kinase"/>
    <property type="match status" value="1"/>
</dbReference>
<keyword evidence="4" id="KW-1003">Cell membrane</keyword>
<dbReference type="Pfam" id="PF02518">
    <property type="entry name" value="HATPase_c"/>
    <property type="match status" value="1"/>
</dbReference>
<dbReference type="SMART" id="SM00304">
    <property type="entry name" value="HAMP"/>
    <property type="match status" value="1"/>
</dbReference>
<organism evidence="15 16">
    <name type="scientific">Paenibacillus pinisoli</name>
    <dbReference type="NCBI Taxonomy" id="1276110"/>
    <lineage>
        <taxon>Bacteria</taxon>
        <taxon>Bacillati</taxon>
        <taxon>Bacillota</taxon>
        <taxon>Bacilli</taxon>
        <taxon>Bacillales</taxon>
        <taxon>Paenibacillaceae</taxon>
        <taxon>Paenibacillus</taxon>
    </lineage>
</organism>
<keyword evidence="11 12" id="KW-0472">Membrane</keyword>
<dbReference type="PROSITE" id="PS50885">
    <property type="entry name" value="HAMP"/>
    <property type="match status" value="1"/>
</dbReference>
<dbReference type="InterPro" id="IPR036890">
    <property type="entry name" value="HATPase_C_sf"/>
</dbReference>
<evidence type="ECO:0000259" key="14">
    <source>
        <dbReference type="PROSITE" id="PS50885"/>
    </source>
</evidence>
<keyword evidence="12" id="KW-0812">Transmembrane</keyword>
<dbReference type="InterPro" id="IPR003594">
    <property type="entry name" value="HATPase_dom"/>
</dbReference>
<dbReference type="InterPro" id="IPR005467">
    <property type="entry name" value="His_kinase_dom"/>
</dbReference>
<evidence type="ECO:0000256" key="11">
    <source>
        <dbReference type="ARBA" id="ARBA00023136"/>
    </source>
</evidence>
<dbReference type="GO" id="GO:0000155">
    <property type="term" value="F:phosphorelay sensor kinase activity"/>
    <property type="evidence" value="ECO:0007669"/>
    <property type="project" value="InterPro"/>
</dbReference>
<dbReference type="SUPFAM" id="SSF158472">
    <property type="entry name" value="HAMP domain-like"/>
    <property type="match status" value="1"/>
</dbReference>
<feature type="domain" description="Histidine kinase" evidence="13">
    <location>
        <begin position="494"/>
        <end position="597"/>
    </location>
</feature>
<dbReference type="Pfam" id="PF00672">
    <property type="entry name" value="HAMP"/>
    <property type="match status" value="1"/>
</dbReference>
<evidence type="ECO:0000256" key="6">
    <source>
        <dbReference type="ARBA" id="ARBA00022679"/>
    </source>
</evidence>